<sequence>MKLWLHHINVVSHNVEELQDFYGDVLGLQRQTEDIPVRSDGYSAPVAFLSDGAVQMHLAGRDLDLGFRSGNAINPVERGHIAFRTDDLVAFRKLLEDKGISYSDYGGVATDSWHQIFFHDPVGNVIEVHEISDSGAEAPDANDE</sequence>
<evidence type="ECO:0000259" key="1">
    <source>
        <dbReference type="PROSITE" id="PS51819"/>
    </source>
</evidence>
<protein>
    <submittedName>
        <fullName evidence="2">Glyoxalase</fullName>
    </submittedName>
</protein>
<dbReference type="PROSITE" id="PS51819">
    <property type="entry name" value="VOC"/>
    <property type="match status" value="1"/>
</dbReference>
<evidence type="ECO:0000313" key="3">
    <source>
        <dbReference type="Proteomes" id="UP000215405"/>
    </source>
</evidence>
<dbReference type="PANTHER" id="PTHR46142">
    <property type="match status" value="1"/>
</dbReference>
<dbReference type="InterPro" id="IPR037523">
    <property type="entry name" value="VOC_core"/>
</dbReference>
<feature type="domain" description="VOC" evidence="1">
    <location>
        <begin position="4"/>
        <end position="131"/>
    </location>
</feature>
<dbReference type="RefSeq" id="WP_094077955.1">
    <property type="nucleotide sequence ID" value="NZ_NBYO01000003.1"/>
</dbReference>
<reference evidence="3" key="1">
    <citation type="journal article" date="2017" name="Int. J. Syst. Evol. Microbiol.">
        <title>Notoacmeibacter marinus gen. nov., sp. nov., isolated from the gut of a limpet and proposal of Notoacmeibacteraceae fam. nov. in the order Rhizobiales of the class Alphaproteobacteria.</title>
        <authorList>
            <person name="Huang Z."/>
            <person name="Guo F."/>
            <person name="Lai Q."/>
        </authorList>
    </citation>
    <scope>NUCLEOTIDE SEQUENCE [LARGE SCALE GENOMIC DNA]</scope>
    <source>
        <strain evidence="3">XMTR2A4</strain>
    </source>
</reference>
<dbReference type="EMBL" id="NBYO01000003">
    <property type="protein sequence ID" value="OXS99169.1"/>
    <property type="molecule type" value="Genomic_DNA"/>
</dbReference>
<organism evidence="2 3">
    <name type="scientific">Notoacmeibacter marinus</name>
    <dbReference type="NCBI Taxonomy" id="1876515"/>
    <lineage>
        <taxon>Bacteria</taxon>
        <taxon>Pseudomonadati</taxon>
        <taxon>Pseudomonadota</taxon>
        <taxon>Alphaproteobacteria</taxon>
        <taxon>Hyphomicrobiales</taxon>
        <taxon>Notoacmeibacteraceae</taxon>
        <taxon>Notoacmeibacter</taxon>
    </lineage>
</organism>
<dbReference type="PANTHER" id="PTHR46142:SF3">
    <property type="entry name" value="F18B13.24 PROTEIN"/>
    <property type="match status" value="1"/>
</dbReference>
<name>A0A231UTD9_9HYPH</name>
<gene>
    <name evidence="2" type="ORF">B7H23_13300</name>
</gene>
<dbReference type="InterPro" id="IPR029068">
    <property type="entry name" value="Glyas_Bleomycin-R_OHBP_Dase"/>
</dbReference>
<dbReference type="AlphaFoldDB" id="A0A231UTD9"/>
<dbReference type="Proteomes" id="UP000215405">
    <property type="component" value="Unassembled WGS sequence"/>
</dbReference>
<evidence type="ECO:0000313" key="2">
    <source>
        <dbReference type="EMBL" id="OXS99169.1"/>
    </source>
</evidence>
<dbReference type="SUPFAM" id="SSF54593">
    <property type="entry name" value="Glyoxalase/Bleomycin resistance protein/Dihydroxybiphenyl dioxygenase"/>
    <property type="match status" value="1"/>
</dbReference>
<accession>A0A231UTD9</accession>
<proteinExistence type="predicted"/>
<dbReference type="Pfam" id="PF13669">
    <property type="entry name" value="Glyoxalase_4"/>
    <property type="match status" value="1"/>
</dbReference>
<dbReference type="Gene3D" id="3.10.180.10">
    <property type="entry name" value="2,3-Dihydroxybiphenyl 1,2-Dioxygenase, domain 1"/>
    <property type="match status" value="1"/>
</dbReference>
<comment type="caution">
    <text evidence="2">The sequence shown here is derived from an EMBL/GenBank/DDBJ whole genome shotgun (WGS) entry which is preliminary data.</text>
</comment>
<keyword evidence="3" id="KW-1185">Reference proteome</keyword>